<dbReference type="STRING" id="2020962.A0A2N1JGC6"/>
<dbReference type="Proteomes" id="UP000232875">
    <property type="component" value="Unassembled WGS sequence"/>
</dbReference>
<dbReference type="PROSITE" id="PS50802">
    <property type="entry name" value="OTU"/>
    <property type="match status" value="1"/>
</dbReference>
<dbReference type="InterPro" id="IPR038765">
    <property type="entry name" value="Papain-like_cys_pep_sf"/>
</dbReference>
<dbReference type="GO" id="GO:0016579">
    <property type="term" value="P:protein deubiquitination"/>
    <property type="evidence" value="ECO:0007669"/>
    <property type="project" value="TreeGrafter"/>
</dbReference>
<feature type="domain" description="OTU" evidence="2">
    <location>
        <begin position="66"/>
        <end position="216"/>
    </location>
</feature>
<sequence length="217" mass="24098">MVSVPQDGDGAGMLPGKKMNRHKMRLQEMERARAEAARELSEGGGDPQEAAREAAALSCYCAEHNLHVYEITADGHCLYSALADQLNVRQPASHPYTYESLRKAAAAYMRHHSDMFIPFITDLDETYANVDANSEALSSTDKFMQYCDAVENTSIWGGHPEILALANVLHTSVHIFQAEMPIVKIGEEFTDKAPLQISYHVKMFGLGEHYNSLRPNA</sequence>
<accession>A0A2N1JGC6</accession>
<reference evidence="3 4" key="1">
    <citation type="submission" date="2017-10" db="EMBL/GenBank/DDBJ databases">
        <title>A novel species of cold-tolerant Malassezia isolated from bats.</title>
        <authorList>
            <person name="Lorch J.M."/>
            <person name="Palmer J.M."/>
            <person name="Vanderwolf K.J."/>
            <person name="Schmidt K.Z."/>
            <person name="Verant M.L."/>
            <person name="Weller T.J."/>
            <person name="Blehert D.S."/>
        </authorList>
    </citation>
    <scope>NUCLEOTIDE SEQUENCE [LARGE SCALE GENOMIC DNA]</scope>
    <source>
        <strain evidence="3 4">NWHC:44797-103</strain>
    </source>
</reference>
<dbReference type="Pfam" id="PF02338">
    <property type="entry name" value="OTU"/>
    <property type="match status" value="1"/>
</dbReference>
<name>A0A2N1JGC6_9BASI</name>
<dbReference type="AlphaFoldDB" id="A0A2N1JGC6"/>
<dbReference type="CDD" id="cd22748">
    <property type="entry name" value="OTU_OTUD6-like"/>
    <property type="match status" value="1"/>
</dbReference>
<dbReference type="InterPro" id="IPR003323">
    <property type="entry name" value="OTU_dom"/>
</dbReference>
<evidence type="ECO:0000313" key="3">
    <source>
        <dbReference type="EMBL" id="PKI85602.1"/>
    </source>
</evidence>
<protein>
    <recommendedName>
        <fullName evidence="2">OTU domain-containing protein</fullName>
    </recommendedName>
</protein>
<feature type="region of interest" description="Disordered" evidence="1">
    <location>
        <begin position="1"/>
        <end position="20"/>
    </location>
</feature>
<proteinExistence type="predicted"/>
<evidence type="ECO:0000313" key="4">
    <source>
        <dbReference type="Proteomes" id="UP000232875"/>
    </source>
</evidence>
<dbReference type="PANTHER" id="PTHR12419">
    <property type="entry name" value="OTU DOMAIN CONTAINING PROTEIN"/>
    <property type="match status" value="1"/>
</dbReference>
<dbReference type="GO" id="GO:0004843">
    <property type="term" value="F:cysteine-type deubiquitinase activity"/>
    <property type="evidence" value="ECO:0007669"/>
    <property type="project" value="TreeGrafter"/>
</dbReference>
<keyword evidence="4" id="KW-1185">Reference proteome</keyword>
<dbReference type="EMBL" id="KZ454987">
    <property type="protein sequence ID" value="PKI85602.1"/>
    <property type="molecule type" value="Genomic_DNA"/>
</dbReference>
<dbReference type="Gene3D" id="3.90.70.80">
    <property type="match status" value="1"/>
</dbReference>
<dbReference type="OrthoDB" id="415023at2759"/>
<dbReference type="SUPFAM" id="SSF54001">
    <property type="entry name" value="Cysteine proteinases"/>
    <property type="match status" value="1"/>
</dbReference>
<gene>
    <name evidence="3" type="ORF">MVES_000006</name>
</gene>
<organism evidence="3 4">
    <name type="scientific">Malassezia vespertilionis</name>
    <dbReference type="NCBI Taxonomy" id="2020962"/>
    <lineage>
        <taxon>Eukaryota</taxon>
        <taxon>Fungi</taxon>
        <taxon>Dikarya</taxon>
        <taxon>Basidiomycota</taxon>
        <taxon>Ustilaginomycotina</taxon>
        <taxon>Malasseziomycetes</taxon>
        <taxon>Malasseziales</taxon>
        <taxon>Malasseziaceae</taxon>
        <taxon>Malassezia</taxon>
    </lineage>
</organism>
<dbReference type="InterPro" id="IPR050704">
    <property type="entry name" value="Peptidase_C85-like"/>
</dbReference>
<evidence type="ECO:0000259" key="2">
    <source>
        <dbReference type="PROSITE" id="PS50802"/>
    </source>
</evidence>
<evidence type="ECO:0000256" key="1">
    <source>
        <dbReference type="SAM" id="MobiDB-lite"/>
    </source>
</evidence>